<evidence type="ECO:0000256" key="1">
    <source>
        <dbReference type="SAM" id="SignalP"/>
    </source>
</evidence>
<proteinExistence type="predicted"/>
<sequence length="242" mass="27579">MMCLKFAALTLAYLSGLSAEKLRQERQVGSAITHREDHVPAESIYGGNPYAGNKFFQDIYMAMEKPGELEFGHVAETPKFWEQRFEKLNLDNLHRQGKVRWGDKNGGYGEHYFDYNHGGAEDPGSDHYKPEYAILASQYAEDESQEAPVGIEGGHYHHHRGKRQIHSDVEFISDKARSLIMNGGQSQKHGGNYRKAKDDFYRYKRQPEKAFGTNLAYDSRTGLVVDQNTGHTFYLLPADEQN</sequence>
<organism evidence="2 3">
    <name type="scientific">Callosobruchus maculatus</name>
    <name type="common">Southern cowpea weevil</name>
    <name type="synonym">Pulse bruchid</name>
    <dbReference type="NCBI Taxonomy" id="64391"/>
    <lineage>
        <taxon>Eukaryota</taxon>
        <taxon>Metazoa</taxon>
        <taxon>Ecdysozoa</taxon>
        <taxon>Arthropoda</taxon>
        <taxon>Hexapoda</taxon>
        <taxon>Insecta</taxon>
        <taxon>Pterygota</taxon>
        <taxon>Neoptera</taxon>
        <taxon>Endopterygota</taxon>
        <taxon>Coleoptera</taxon>
        <taxon>Polyphaga</taxon>
        <taxon>Cucujiformia</taxon>
        <taxon>Chrysomeloidea</taxon>
        <taxon>Chrysomelidae</taxon>
        <taxon>Bruchinae</taxon>
        <taxon>Bruchini</taxon>
        <taxon>Callosobruchus</taxon>
    </lineage>
</organism>
<dbReference type="EMBL" id="CAACVG010007092">
    <property type="protein sequence ID" value="VEN43612.1"/>
    <property type="molecule type" value="Genomic_DNA"/>
</dbReference>
<keyword evidence="3" id="KW-1185">Reference proteome</keyword>
<dbReference type="AlphaFoldDB" id="A0A653C6R4"/>
<feature type="chain" id="PRO_5024994134" evidence="1">
    <location>
        <begin position="20"/>
        <end position="242"/>
    </location>
</feature>
<name>A0A653C6R4_CALMS</name>
<evidence type="ECO:0000313" key="2">
    <source>
        <dbReference type="EMBL" id="VEN43612.1"/>
    </source>
</evidence>
<gene>
    <name evidence="2" type="ORF">CALMAC_LOCUS6701</name>
</gene>
<feature type="signal peptide" evidence="1">
    <location>
        <begin position="1"/>
        <end position="19"/>
    </location>
</feature>
<protein>
    <submittedName>
        <fullName evidence="2">Uncharacterized protein</fullName>
    </submittedName>
</protein>
<reference evidence="2 3" key="1">
    <citation type="submission" date="2019-01" db="EMBL/GenBank/DDBJ databases">
        <authorList>
            <person name="Sayadi A."/>
        </authorList>
    </citation>
    <scope>NUCLEOTIDE SEQUENCE [LARGE SCALE GENOMIC DNA]</scope>
</reference>
<dbReference type="Proteomes" id="UP000410492">
    <property type="component" value="Unassembled WGS sequence"/>
</dbReference>
<accession>A0A653C6R4</accession>
<evidence type="ECO:0000313" key="3">
    <source>
        <dbReference type="Proteomes" id="UP000410492"/>
    </source>
</evidence>
<keyword evidence="1" id="KW-0732">Signal</keyword>
<dbReference type="OrthoDB" id="8180894at2759"/>